<evidence type="ECO:0000256" key="1">
    <source>
        <dbReference type="SAM" id="Coils"/>
    </source>
</evidence>
<evidence type="ECO:0000256" key="3">
    <source>
        <dbReference type="SAM" id="Phobius"/>
    </source>
</evidence>
<feature type="compositionally biased region" description="Polar residues" evidence="2">
    <location>
        <begin position="340"/>
        <end position="354"/>
    </location>
</feature>
<feature type="signal peptide" evidence="4">
    <location>
        <begin position="1"/>
        <end position="24"/>
    </location>
</feature>
<evidence type="ECO:0008006" key="7">
    <source>
        <dbReference type="Google" id="ProtNLM"/>
    </source>
</evidence>
<feature type="region of interest" description="Disordered" evidence="2">
    <location>
        <begin position="254"/>
        <end position="385"/>
    </location>
</feature>
<feature type="transmembrane region" description="Helical" evidence="3">
    <location>
        <begin position="125"/>
        <end position="148"/>
    </location>
</feature>
<feature type="compositionally biased region" description="Low complexity" evidence="2">
    <location>
        <begin position="254"/>
        <end position="272"/>
    </location>
</feature>
<dbReference type="PROSITE" id="PS51257">
    <property type="entry name" value="PROKAR_LIPOPROTEIN"/>
    <property type="match status" value="1"/>
</dbReference>
<feature type="chain" id="PRO_5008913827" description="Transmembrane protein" evidence="4">
    <location>
        <begin position="25"/>
        <end position="426"/>
    </location>
</feature>
<reference evidence="5 6" key="1">
    <citation type="journal article" date="2016" name="BMC Genomics">
        <title>Comparative genomics reveals Cyclospora cayetanensis possesses coccidia-like metabolism and invasion components but unique surface antigens.</title>
        <authorList>
            <person name="Liu S."/>
            <person name="Wang L."/>
            <person name="Zheng H."/>
            <person name="Xu Z."/>
            <person name="Roellig D.M."/>
            <person name="Li N."/>
            <person name="Frace M.A."/>
            <person name="Tang K."/>
            <person name="Arrowood M.J."/>
            <person name="Moss D.M."/>
            <person name="Zhang L."/>
            <person name="Feng Y."/>
            <person name="Xiao L."/>
        </authorList>
    </citation>
    <scope>NUCLEOTIDE SEQUENCE [LARGE SCALE GENOMIC DNA]</scope>
    <source>
        <strain evidence="5 6">CHN_HEN01</strain>
    </source>
</reference>
<dbReference type="VEuPathDB" id="ToxoDB:cyc_06213"/>
<dbReference type="VEuPathDB" id="ToxoDB:LOC34622432"/>
<protein>
    <recommendedName>
        <fullName evidence="7">Transmembrane protein</fullName>
    </recommendedName>
</protein>
<evidence type="ECO:0000313" key="5">
    <source>
        <dbReference type="EMBL" id="OEH73614.1"/>
    </source>
</evidence>
<dbReference type="InParanoid" id="A0A1D3CQX9"/>
<feature type="compositionally biased region" description="Low complexity" evidence="2">
    <location>
        <begin position="291"/>
        <end position="321"/>
    </location>
</feature>
<gene>
    <name evidence="5" type="ORF">cyc_06213</name>
</gene>
<keyword evidence="1" id="KW-0175">Coiled coil</keyword>
<accession>A0A1D3CQX9</accession>
<feature type="compositionally biased region" description="Polar residues" evidence="2">
    <location>
        <begin position="87"/>
        <end position="99"/>
    </location>
</feature>
<dbReference type="EMBL" id="JROU02002272">
    <property type="protein sequence ID" value="OEH73614.1"/>
    <property type="molecule type" value="Genomic_DNA"/>
</dbReference>
<name>A0A1D3CQX9_9EIME</name>
<evidence type="ECO:0000256" key="2">
    <source>
        <dbReference type="SAM" id="MobiDB-lite"/>
    </source>
</evidence>
<keyword evidence="3" id="KW-0472">Membrane</keyword>
<keyword evidence="3" id="KW-0812">Transmembrane</keyword>
<evidence type="ECO:0000256" key="4">
    <source>
        <dbReference type="SAM" id="SignalP"/>
    </source>
</evidence>
<evidence type="ECO:0000313" key="6">
    <source>
        <dbReference type="Proteomes" id="UP000095192"/>
    </source>
</evidence>
<keyword evidence="6" id="KW-1185">Reference proteome</keyword>
<sequence>MRKKWAFLLLQFVVLAASCKDDEAFWVTNAPKGPHGAHLQNQVDRSNMQGPHPAVTTRLHEFAGKSGVSTTGTFSTALKATRRTGRGQEQPQEAKSANRLSGEGSSKDTEKGAKALAVVISWWDVLLLLLLGLLALCSSAALLAASFVGDAGRRYCEYWGPLRRFIKIRNKKAASLQILASQYEQISEERSRIATLWFVARQMKDSGKMQAILRKQAEEVEASLDSIRRRYQEERSESGFLFLLYRYIYSSTWASDPPRSSASSDSSGVSGRTVESLVHQRIQAEDKQQDSSRASSVSRSDSTPRTSSSRRLNRASNNTRAPKGRGLQGPSRASGVSGVSRWSASCKGSQTEGVTATGRKRKHPKRQEGQSEYDTDDALPPEIPGSIKRDALLAHKFDQLAQRKLGILRRIVREAAQHEPHSTAHP</sequence>
<organism evidence="5 6">
    <name type="scientific">Cyclospora cayetanensis</name>
    <dbReference type="NCBI Taxonomy" id="88456"/>
    <lineage>
        <taxon>Eukaryota</taxon>
        <taxon>Sar</taxon>
        <taxon>Alveolata</taxon>
        <taxon>Apicomplexa</taxon>
        <taxon>Conoidasida</taxon>
        <taxon>Coccidia</taxon>
        <taxon>Eucoccidiorida</taxon>
        <taxon>Eimeriorina</taxon>
        <taxon>Eimeriidae</taxon>
        <taxon>Cyclospora</taxon>
    </lineage>
</organism>
<keyword evidence="3" id="KW-1133">Transmembrane helix</keyword>
<dbReference type="AlphaFoldDB" id="A0A1D3CQX9"/>
<proteinExistence type="predicted"/>
<feature type="region of interest" description="Disordered" evidence="2">
    <location>
        <begin position="78"/>
        <end position="108"/>
    </location>
</feature>
<feature type="coiled-coil region" evidence="1">
    <location>
        <begin position="210"/>
        <end position="237"/>
    </location>
</feature>
<dbReference type="Proteomes" id="UP000095192">
    <property type="component" value="Unassembled WGS sequence"/>
</dbReference>
<comment type="caution">
    <text evidence="5">The sequence shown here is derived from an EMBL/GenBank/DDBJ whole genome shotgun (WGS) entry which is preliminary data.</text>
</comment>
<keyword evidence="4" id="KW-0732">Signal</keyword>